<keyword evidence="2" id="KW-0597">Phosphoprotein</keyword>
<dbReference type="Proteomes" id="UP000664781">
    <property type="component" value="Unassembled WGS sequence"/>
</dbReference>
<keyword evidence="6" id="KW-1185">Reference proteome</keyword>
<protein>
    <submittedName>
        <fullName evidence="5">Response regulator transcription factor</fullName>
    </submittedName>
</protein>
<feature type="domain" description="HTH luxR-type" evidence="3">
    <location>
        <begin position="153"/>
        <end position="218"/>
    </location>
</feature>
<dbReference type="CDD" id="cd06170">
    <property type="entry name" value="LuxR_C_like"/>
    <property type="match status" value="1"/>
</dbReference>
<dbReference type="InterPro" id="IPR016032">
    <property type="entry name" value="Sig_transdc_resp-reg_C-effctor"/>
</dbReference>
<dbReference type="PRINTS" id="PR00038">
    <property type="entry name" value="HTHLUXR"/>
</dbReference>
<dbReference type="InterPro" id="IPR001789">
    <property type="entry name" value="Sig_transdc_resp-reg_receiver"/>
</dbReference>
<dbReference type="InterPro" id="IPR039420">
    <property type="entry name" value="WalR-like"/>
</dbReference>
<dbReference type="GO" id="GO:0006355">
    <property type="term" value="P:regulation of DNA-templated transcription"/>
    <property type="evidence" value="ECO:0007669"/>
    <property type="project" value="InterPro"/>
</dbReference>
<dbReference type="GO" id="GO:0003677">
    <property type="term" value="F:DNA binding"/>
    <property type="evidence" value="ECO:0007669"/>
    <property type="project" value="UniProtKB-KW"/>
</dbReference>
<dbReference type="AlphaFoldDB" id="A0A939FJC9"/>
<comment type="caution">
    <text evidence="5">The sequence shown here is derived from an EMBL/GenBank/DDBJ whole genome shotgun (WGS) entry which is preliminary data.</text>
</comment>
<proteinExistence type="predicted"/>
<dbReference type="PANTHER" id="PTHR43214">
    <property type="entry name" value="TWO-COMPONENT RESPONSE REGULATOR"/>
    <property type="match status" value="1"/>
</dbReference>
<evidence type="ECO:0000256" key="2">
    <source>
        <dbReference type="PROSITE-ProRule" id="PRU00169"/>
    </source>
</evidence>
<dbReference type="Pfam" id="PF00072">
    <property type="entry name" value="Response_reg"/>
    <property type="match status" value="1"/>
</dbReference>
<evidence type="ECO:0000256" key="1">
    <source>
        <dbReference type="ARBA" id="ARBA00023125"/>
    </source>
</evidence>
<dbReference type="PANTHER" id="PTHR43214:SF42">
    <property type="entry name" value="TRANSCRIPTIONAL REGULATORY PROTEIN DESR"/>
    <property type="match status" value="1"/>
</dbReference>
<feature type="domain" description="Response regulatory" evidence="4">
    <location>
        <begin position="22"/>
        <end position="138"/>
    </location>
</feature>
<dbReference type="InterPro" id="IPR011006">
    <property type="entry name" value="CheY-like_superfamily"/>
</dbReference>
<dbReference type="Pfam" id="PF00196">
    <property type="entry name" value="GerE"/>
    <property type="match status" value="1"/>
</dbReference>
<dbReference type="GO" id="GO:0000160">
    <property type="term" value="P:phosphorelay signal transduction system"/>
    <property type="evidence" value="ECO:0007669"/>
    <property type="project" value="InterPro"/>
</dbReference>
<dbReference type="PROSITE" id="PS50043">
    <property type="entry name" value="HTH_LUXR_2"/>
    <property type="match status" value="1"/>
</dbReference>
<dbReference type="InterPro" id="IPR000792">
    <property type="entry name" value="Tscrpt_reg_LuxR_C"/>
</dbReference>
<dbReference type="Gene3D" id="3.40.50.2300">
    <property type="match status" value="1"/>
</dbReference>
<keyword evidence="1" id="KW-0238">DNA-binding</keyword>
<evidence type="ECO:0000259" key="4">
    <source>
        <dbReference type="PROSITE" id="PS50110"/>
    </source>
</evidence>
<evidence type="ECO:0000313" key="5">
    <source>
        <dbReference type="EMBL" id="MBO0651831.1"/>
    </source>
</evidence>
<sequence length="220" mass="23665">MIQAAPGSFVDCPGRGEQDVIRVMLAEDMHMIRGALVALLARESGLQVVAEVERGDHIVPTALEVRPDVAVLDIDLPGLDGLTAAAALHKRLPECRTLVLTALGRPGTLQRALAARVSGYLLKDAKPQELAAAIRRIAQGGRVIDRELAVASWDIDTSPLTTRESDVLRHAASGAEPTEIAQRMHLSTGTVRNYLTAAVTKLHARNRLDAVRIAEQSGWL</sequence>
<dbReference type="SUPFAM" id="SSF46894">
    <property type="entry name" value="C-terminal effector domain of the bipartite response regulators"/>
    <property type="match status" value="1"/>
</dbReference>
<feature type="modified residue" description="4-aspartylphosphate" evidence="2">
    <location>
        <position position="73"/>
    </location>
</feature>
<dbReference type="SMART" id="SM00448">
    <property type="entry name" value="REC"/>
    <property type="match status" value="1"/>
</dbReference>
<evidence type="ECO:0000313" key="6">
    <source>
        <dbReference type="Proteomes" id="UP000664781"/>
    </source>
</evidence>
<evidence type="ECO:0000259" key="3">
    <source>
        <dbReference type="PROSITE" id="PS50043"/>
    </source>
</evidence>
<name>A0A939FJC9_9ACTN</name>
<gene>
    <name evidence="5" type="ORF">J1792_03170</name>
</gene>
<dbReference type="SUPFAM" id="SSF52172">
    <property type="entry name" value="CheY-like"/>
    <property type="match status" value="1"/>
</dbReference>
<accession>A0A939FJC9</accession>
<reference evidence="5" key="1">
    <citation type="submission" date="2021-03" db="EMBL/GenBank/DDBJ databases">
        <title>Streptomyces strains.</title>
        <authorList>
            <person name="Lund M.B."/>
            <person name="Toerring T."/>
        </authorList>
    </citation>
    <scope>NUCLEOTIDE SEQUENCE</scope>
    <source>
        <strain evidence="5">JCM 4242</strain>
    </source>
</reference>
<dbReference type="SMART" id="SM00421">
    <property type="entry name" value="HTH_LUXR"/>
    <property type="match status" value="1"/>
</dbReference>
<organism evidence="5 6">
    <name type="scientific">Streptomyces triculaminicus</name>
    <dbReference type="NCBI Taxonomy" id="2816232"/>
    <lineage>
        <taxon>Bacteria</taxon>
        <taxon>Bacillati</taxon>
        <taxon>Actinomycetota</taxon>
        <taxon>Actinomycetes</taxon>
        <taxon>Kitasatosporales</taxon>
        <taxon>Streptomycetaceae</taxon>
        <taxon>Streptomyces</taxon>
    </lineage>
</organism>
<dbReference type="PROSITE" id="PS50110">
    <property type="entry name" value="RESPONSE_REGULATORY"/>
    <property type="match status" value="1"/>
</dbReference>
<dbReference type="EMBL" id="JAFMOF010000001">
    <property type="protein sequence ID" value="MBO0651831.1"/>
    <property type="molecule type" value="Genomic_DNA"/>
</dbReference>